<dbReference type="InterPro" id="IPR002591">
    <property type="entry name" value="Phosphodiest/P_Trfase"/>
</dbReference>
<sequence>MALPSVEEHTRATIRELFSFILAQGHTEYLGESVSQLQHSLQSALQAQQDNCDDETVLAALMHDVGRFIPAADKMPKLIAPDGSYIGRASHDILGERYLRQLGFSEKVCQLVGSHVTAKRYLCAAENGYWESLSLSSKRTLEYQGGRFTPEQVKEAENDPWLQEKLAVRRYDDLAKNPDAMTPPLEAYQEMAYKCLLESRSFINLNSRTYALPTKPTVVVCIDGFDPSYLRHGISTGTLPHLASLMEKGFSTTAKSAMPSITNPNNVSIVTGVPPSVHGIAGNTVLDRATGEEVSISDATHLRTETILSLLSRHGVRVAAVTAKEKLRQILGHQLHGAICFSAQKAKSCKLSQETDLDIETWMGRATPDQYSPDLSLFVMDAGVKLLDENRADFLYLTLSDWVQHKYAPGEKEADTFMTQLDVSIGRLLELGARVAITGDHGMASKTKPDGTPNVVYLQDELEARFGKGSARVICPIADPLVKHHGSFGAFVRVYVSSEYKESISEMIKYCATLEHVDVSLSATDAAERFELPLDLEGDFVVTSGRDSVIGSCRKDHDIGSLGGLRLRSHGGIAEQDVPLILSCPVQDGAAAAERKWRNFDVFDLVLNW</sequence>
<dbReference type="AlphaFoldDB" id="A0A9N9VEP4"/>
<comment type="caution">
    <text evidence="2">The sequence shown here is derived from an EMBL/GenBank/DDBJ whole genome shotgun (WGS) entry which is preliminary data.</text>
</comment>
<dbReference type="InterPro" id="IPR017850">
    <property type="entry name" value="Alkaline_phosphatase_core_sf"/>
</dbReference>
<proteinExistence type="predicted"/>
<dbReference type="InterPro" id="IPR023116">
    <property type="entry name" value="Phosphonoacetate_hydro_insert"/>
</dbReference>
<dbReference type="PANTHER" id="PTHR40202">
    <property type="match status" value="1"/>
</dbReference>
<evidence type="ECO:0000313" key="3">
    <source>
        <dbReference type="Proteomes" id="UP000696573"/>
    </source>
</evidence>
<organism evidence="2 3">
    <name type="scientific">Clonostachys rhizophaga</name>
    <dbReference type="NCBI Taxonomy" id="160324"/>
    <lineage>
        <taxon>Eukaryota</taxon>
        <taxon>Fungi</taxon>
        <taxon>Dikarya</taxon>
        <taxon>Ascomycota</taxon>
        <taxon>Pezizomycotina</taxon>
        <taxon>Sordariomycetes</taxon>
        <taxon>Hypocreomycetidae</taxon>
        <taxon>Hypocreales</taxon>
        <taxon>Bionectriaceae</taxon>
        <taxon>Clonostachys</taxon>
    </lineage>
</organism>
<feature type="domain" description="HD" evidence="1">
    <location>
        <begin position="38"/>
        <end position="119"/>
    </location>
</feature>
<dbReference type="SUPFAM" id="SSF53649">
    <property type="entry name" value="Alkaline phosphatase-like"/>
    <property type="match status" value="1"/>
</dbReference>
<dbReference type="GO" id="GO:0047400">
    <property type="term" value="F:phosphonoacetate hydrolase activity"/>
    <property type="evidence" value="ECO:0007669"/>
    <property type="project" value="InterPro"/>
</dbReference>
<dbReference type="Gene3D" id="3.40.720.10">
    <property type="entry name" value="Alkaline Phosphatase, subunit A"/>
    <property type="match status" value="1"/>
</dbReference>
<dbReference type="InterPro" id="IPR052567">
    <property type="entry name" value="OP_Dioxygenase"/>
</dbReference>
<protein>
    <recommendedName>
        <fullName evidence="1">HD domain-containing protein</fullName>
    </recommendedName>
</protein>
<dbReference type="Pfam" id="PF01663">
    <property type="entry name" value="Phosphodiest"/>
    <property type="match status" value="1"/>
</dbReference>
<dbReference type="NCBIfam" id="TIGR02335">
    <property type="entry name" value="hydr_PhnA"/>
    <property type="match status" value="1"/>
</dbReference>
<name>A0A9N9VEP4_9HYPO</name>
<dbReference type="EMBL" id="CABFNQ020000642">
    <property type="protein sequence ID" value="CAH0020366.1"/>
    <property type="molecule type" value="Genomic_DNA"/>
</dbReference>
<dbReference type="CDD" id="cd16018">
    <property type="entry name" value="Enpp"/>
    <property type="match status" value="1"/>
</dbReference>
<dbReference type="InterPro" id="IPR006674">
    <property type="entry name" value="HD_domain"/>
</dbReference>
<accession>A0A9N9VEP4</accession>
<dbReference type="SUPFAM" id="SSF109604">
    <property type="entry name" value="HD-domain/PDEase-like"/>
    <property type="match status" value="1"/>
</dbReference>
<dbReference type="Pfam" id="PF01966">
    <property type="entry name" value="HD"/>
    <property type="match status" value="1"/>
</dbReference>
<gene>
    <name evidence="2" type="ORF">CRHIZ90672A_00013866</name>
</gene>
<dbReference type="OrthoDB" id="445007at2759"/>
<evidence type="ECO:0000313" key="2">
    <source>
        <dbReference type="EMBL" id="CAH0020366.1"/>
    </source>
</evidence>
<dbReference type="PANTHER" id="PTHR40202:SF1">
    <property type="entry name" value="HD DOMAIN-CONTAINING PROTEIN"/>
    <property type="match status" value="1"/>
</dbReference>
<reference evidence="2" key="1">
    <citation type="submission" date="2021-10" db="EMBL/GenBank/DDBJ databases">
        <authorList>
            <person name="Piombo E."/>
        </authorList>
    </citation>
    <scope>NUCLEOTIDE SEQUENCE</scope>
</reference>
<evidence type="ECO:0000259" key="1">
    <source>
        <dbReference type="Pfam" id="PF01966"/>
    </source>
</evidence>
<dbReference type="Proteomes" id="UP000696573">
    <property type="component" value="Unassembled WGS sequence"/>
</dbReference>
<dbReference type="Gene3D" id="1.10.3210.10">
    <property type="entry name" value="Hypothetical protein af1432"/>
    <property type="match status" value="1"/>
</dbReference>
<dbReference type="Gene3D" id="3.30.1360.110">
    <property type="entry name" value="Domain 2, Phosphonoacetate Hydrolase"/>
    <property type="match status" value="1"/>
</dbReference>
<keyword evidence="3" id="KW-1185">Reference proteome</keyword>
<dbReference type="InterPro" id="IPR012710">
    <property type="entry name" value="Phosphonoacetate_hydro"/>
</dbReference>